<evidence type="ECO:0000313" key="2">
    <source>
        <dbReference type="Proteomes" id="UP001225957"/>
    </source>
</evidence>
<organism evidence="1 2">
    <name type="scientific">Halomonas rhizosphaerae</name>
    <dbReference type="NCBI Taxonomy" id="3043296"/>
    <lineage>
        <taxon>Bacteria</taxon>
        <taxon>Pseudomonadati</taxon>
        <taxon>Pseudomonadota</taxon>
        <taxon>Gammaproteobacteria</taxon>
        <taxon>Oceanospirillales</taxon>
        <taxon>Halomonadaceae</taxon>
        <taxon>Halomonas</taxon>
    </lineage>
</organism>
<comment type="caution">
    <text evidence="1">The sequence shown here is derived from an EMBL/GenBank/DDBJ whole genome shotgun (WGS) entry which is preliminary data.</text>
</comment>
<evidence type="ECO:0000313" key="1">
    <source>
        <dbReference type="EMBL" id="MDI5890601.1"/>
    </source>
</evidence>
<protein>
    <submittedName>
        <fullName evidence="1">Uncharacterized protein</fullName>
    </submittedName>
</protein>
<keyword evidence="2" id="KW-1185">Reference proteome</keyword>
<name>A0ABT6UXE4_9GAMM</name>
<dbReference type="Proteomes" id="UP001225957">
    <property type="component" value="Unassembled WGS sequence"/>
</dbReference>
<dbReference type="EMBL" id="JASCQP010000018">
    <property type="protein sequence ID" value="MDI5890601.1"/>
    <property type="molecule type" value="Genomic_DNA"/>
</dbReference>
<reference evidence="1 2" key="1">
    <citation type="submission" date="2023-04" db="EMBL/GenBank/DDBJ databases">
        <title>Halomonas strains isolated from rhizosphere soil.</title>
        <authorList>
            <person name="Xu L."/>
            <person name="Sun J.-Q."/>
        </authorList>
    </citation>
    <scope>NUCLEOTIDE SEQUENCE [LARGE SCALE GENOMIC DNA]</scope>
    <source>
        <strain evidence="1 2">LR5S20</strain>
    </source>
</reference>
<sequence length="74" mass="8396">MIYTVRNTCEAGRPVRAFVNGREVPHAFYADTSRGIVRAYRKVGATQRERYLIAVKHELPVITLSGKVRVEAIH</sequence>
<proteinExistence type="predicted"/>
<gene>
    <name evidence="1" type="ORF">QLQ83_05805</name>
</gene>
<dbReference type="RefSeq" id="WP_282734576.1">
    <property type="nucleotide sequence ID" value="NZ_JASCQP010000018.1"/>
</dbReference>
<accession>A0ABT6UXE4</accession>